<evidence type="ECO:0000313" key="11">
    <source>
        <dbReference type="Proteomes" id="UP000572953"/>
    </source>
</evidence>
<dbReference type="Proteomes" id="UP000713222">
    <property type="component" value="Unassembled WGS sequence"/>
</dbReference>
<dbReference type="SUPFAM" id="SSF50104">
    <property type="entry name" value="Translation proteins SH3-like domain"/>
    <property type="match status" value="1"/>
</dbReference>
<evidence type="ECO:0000256" key="3">
    <source>
        <dbReference type="ARBA" id="ARBA00023274"/>
    </source>
</evidence>
<dbReference type="GO" id="GO:0019843">
    <property type="term" value="F:rRNA binding"/>
    <property type="evidence" value="ECO:0007669"/>
    <property type="project" value="UniProtKB-UniRule"/>
</dbReference>
<dbReference type="EMBL" id="RGGN01000003">
    <property type="protein sequence ID" value="NCU62519.1"/>
    <property type="molecule type" value="Genomic_DNA"/>
</dbReference>
<evidence type="ECO:0000256" key="6">
    <source>
        <dbReference type="RuleBase" id="RU003477"/>
    </source>
</evidence>
<dbReference type="EMBL" id="RGET01000010">
    <property type="protein sequence ID" value="NBN87726.1"/>
    <property type="molecule type" value="Genomic_DNA"/>
</dbReference>
<dbReference type="AlphaFoldDB" id="A0A845S6G0"/>
<evidence type="ECO:0000313" key="10">
    <source>
        <dbReference type="EMBL" id="NCU62519.1"/>
    </source>
</evidence>
<dbReference type="InterPro" id="IPR014722">
    <property type="entry name" value="Rib_uL2_dom2"/>
</dbReference>
<dbReference type="InterPro" id="IPR005825">
    <property type="entry name" value="Ribosomal_uL24_CS"/>
</dbReference>
<comment type="function">
    <text evidence="5">One of two assembly initiator proteins, it binds directly to the 5'-end of the 23S rRNA, where it nucleates assembly of the 50S subunit.</text>
</comment>
<keyword evidence="3 5" id="KW-0687">Ribonucleoprotein</keyword>
<dbReference type="GO" id="GO:0003735">
    <property type="term" value="F:structural constituent of ribosome"/>
    <property type="evidence" value="ECO:0007669"/>
    <property type="project" value="InterPro"/>
</dbReference>
<comment type="subunit">
    <text evidence="5">Part of the 50S ribosomal subunit.</text>
</comment>
<dbReference type="PANTHER" id="PTHR12903">
    <property type="entry name" value="MITOCHONDRIAL RIBOSOMAL PROTEIN L24"/>
    <property type="match status" value="1"/>
</dbReference>
<evidence type="ECO:0000256" key="1">
    <source>
        <dbReference type="ARBA" id="ARBA00010618"/>
    </source>
</evidence>
<dbReference type="GO" id="GO:0006412">
    <property type="term" value="P:translation"/>
    <property type="evidence" value="ECO:0007669"/>
    <property type="project" value="UniProtKB-UniRule"/>
</dbReference>
<accession>A0A845S6G0</accession>
<feature type="domain" description="KOW" evidence="7">
    <location>
        <begin position="5"/>
        <end position="32"/>
    </location>
</feature>
<comment type="similarity">
    <text evidence="1 5 6">Belongs to the universal ribosomal protein uL24 family.</text>
</comment>
<evidence type="ECO:0000259" key="7">
    <source>
        <dbReference type="SMART" id="SM00739"/>
    </source>
</evidence>
<keyword evidence="2 5" id="KW-0689">Ribosomal protein</keyword>
<dbReference type="CDD" id="cd06089">
    <property type="entry name" value="KOW_RPL26"/>
    <property type="match status" value="1"/>
</dbReference>
<dbReference type="Pfam" id="PF17136">
    <property type="entry name" value="ribosomal_L24"/>
    <property type="match status" value="1"/>
</dbReference>
<dbReference type="Proteomes" id="UP000572953">
    <property type="component" value="Unassembled WGS sequence"/>
</dbReference>
<dbReference type="InterPro" id="IPR057264">
    <property type="entry name" value="Ribosomal_uL24_C"/>
</dbReference>
<dbReference type="Gene3D" id="2.30.30.30">
    <property type="match status" value="1"/>
</dbReference>
<evidence type="ECO:0000313" key="9">
    <source>
        <dbReference type="EMBL" id="NCU52762.1"/>
    </source>
</evidence>
<comment type="function">
    <text evidence="5">One of the proteins that surrounds the polypeptide exit tunnel on the outside of the subunit.</text>
</comment>
<organism evidence="10 11">
    <name type="scientific">Candidatus Fonsibacter lacus</name>
    <dbReference type="NCBI Taxonomy" id="2576439"/>
    <lineage>
        <taxon>Bacteria</taxon>
        <taxon>Pseudomonadati</taxon>
        <taxon>Pseudomonadota</taxon>
        <taxon>Alphaproteobacteria</taxon>
        <taxon>Candidatus Pelagibacterales</taxon>
        <taxon>Candidatus Pelagibacterales incertae sedis</taxon>
        <taxon>Candidatus Fonsibacter</taxon>
    </lineage>
</organism>
<dbReference type="PROSITE" id="PS01108">
    <property type="entry name" value="RIBOSOMAL_L24"/>
    <property type="match status" value="1"/>
</dbReference>
<name>A0A845S6G0_9PROT</name>
<dbReference type="InterPro" id="IPR003256">
    <property type="entry name" value="Ribosomal_uL24"/>
</dbReference>
<evidence type="ECO:0000313" key="8">
    <source>
        <dbReference type="EMBL" id="NBN87726.1"/>
    </source>
</evidence>
<dbReference type="InterPro" id="IPR041988">
    <property type="entry name" value="Ribosomal_uL24_KOW"/>
</dbReference>
<dbReference type="GO" id="GO:0005840">
    <property type="term" value="C:ribosome"/>
    <property type="evidence" value="ECO:0007669"/>
    <property type="project" value="UniProtKB-KW"/>
</dbReference>
<dbReference type="SMART" id="SM00739">
    <property type="entry name" value="KOW"/>
    <property type="match status" value="1"/>
</dbReference>
<comment type="caution">
    <text evidence="10">The sequence shown here is derived from an EMBL/GenBank/DDBJ whole genome shotgun (WGS) entry which is preliminary data.</text>
</comment>
<dbReference type="GO" id="GO:1990904">
    <property type="term" value="C:ribonucleoprotein complex"/>
    <property type="evidence" value="ECO:0007669"/>
    <property type="project" value="UniProtKB-KW"/>
</dbReference>
<dbReference type="InterPro" id="IPR005824">
    <property type="entry name" value="KOW"/>
</dbReference>
<gene>
    <name evidence="5 10" type="primary">rplX</name>
    <name evidence="8" type="ORF">EBV32_01355</name>
    <name evidence="10" type="ORF">EBV78_00250</name>
    <name evidence="9" type="ORF">EBX74_00390</name>
</gene>
<evidence type="ECO:0000256" key="4">
    <source>
        <dbReference type="ARBA" id="ARBA00035206"/>
    </source>
</evidence>
<evidence type="ECO:0000256" key="5">
    <source>
        <dbReference type="HAMAP-Rule" id="MF_01326"/>
    </source>
</evidence>
<sequence>MIKLKIKKGDNVKIITGDDKGKTGNVIKVFPEVRKVLVKGINEKKKHQKPTREKKGGIITIERPIDISNVVKLSDAKVEKKVEKKIEKKEEVKKNIKTEKPKTKSKK</sequence>
<reference evidence="10 11" key="1">
    <citation type="submission" date="2018-10" db="EMBL/GenBank/DDBJ databases">
        <title>Iterative Subtractive Binning of Freshwater Chronoseries Metagenomes Recovers Nearly Complete Genomes from over Four Hundred Novel Species.</title>
        <authorList>
            <person name="Rodriguez-R L.M."/>
            <person name="Tsementzi D."/>
            <person name="Luo C."/>
            <person name="Konstantinidis K.T."/>
        </authorList>
    </citation>
    <scope>NUCLEOTIDE SEQUENCE [LARGE SCALE GENOMIC DNA]</scope>
    <source>
        <strain evidence="10">WB7_2B_003</strain>
        <strain evidence="8">WB7_6_001</strain>
        <strain evidence="9">WB8_2A_004</strain>
    </source>
</reference>
<dbReference type="NCBIfam" id="TIGR01079">
    <property type="entry name" value="rplX_bact"/>
    <property type="match status" value="1"/>
</dbReference>
<dbReference type="Pfam" id="PF00467">
    <property type="entry name" value="KOW"/>
    <property type="match status" value="1"/>
</dbReference>
<keyword evidence="5" id="KW-0699">rRNA-binding</keyword>
<keyword evidence="5" id="KW-0694">RNA-binding</keyword>
<dbReference type="HAMAP" id="MF_01326_B">
    <property type="entry name" value="Ribosomal_uL24_B"/>
    <property type="match status" value="1"/>
</dbReference>
<dbReference type="Proteomes" id="UP000747791">
    <property type="component" value="Unassembled WGS sequence"/>
</dbReference>
<dbReference type="EMBL" id="RGOB01000004">
    <property type="protein sequence ID" value="NCU52762.1"/>
    <property type="molecule type" value="Genomic_DNA"/>
</dbReference>
<proteinExistence type="inferred from homology"/>
<evidence type="ECO:0000256" key="2">
    <source>
        <dbReference type="ARBA" id="ARBA00022980"/>
    </source>
</evidence>
<protein>
    <recommendedName>
        <fullName evidence="4 5">Large ribosomal subunit protein uL24</fullName>
    </recommendedName>
</protein>
<dbReference type="InterPro" id="IPR008991">
    <property type="entry name" value="Translation_prot_SH3-like_sf"/>
</dbReference>